<keyword evidence="2" id="KW-1185">Reference proteome</keyword>
<evidence type="ECO:0000313" key="2">
    <source>
        <dbReference type="Proteomes" id="UP000053424"/>
    </source>
</evidence>
<protein>
    <submittedName>
        <fullName evidence="1">Uncharacterized protein</fullName>
    </submittedName>
</protein>
<name>A0A0C3BW30_HEBCY</name>
<sequence>MGAHYIEGPKHQRIAVPVEGIIAIGNTLEIPLSAPPPFTSIAEIVGNQTQG</sequence>
<reference evidence="1 2" key="1">
    <citation type="submission" date="2014-04" db="EMBL/GenBank/DDBJ databases">
        <authorList>
            <consortium name="DOE Joint Genome Institute"/>
            <person name="Kuo A."/>
            <person name="Gay G."/>
            <person name="Dore J."/>
            <person name="Kohler A."/>
            <person name="Nagy L.G."/>
            <person name="Floudas D."/>
            <person name="Copeland A."/>
            <person name="Barry K.W."/>
            <person name="Cichocki N."/>
            <person name="Veneault-Fourrey C."/>
            <person name="LaButti K."/>
            <person name="Lindquist E.A."/>
            <person name="Lipzen A."/>
            <person name="Lundell T."/>
            <person name="Morin E."/>
            <person name="Murat C."/>
            <person name="Sun H."/>
            <person name="Tunlid A."/>
            <person name="Henrissat B."/>
            <person name="Grigoriev I.V."/>
            <person name="Hibbett D.S."/>
            <person name="Martin F."/>
            <person name="Nordberg H.P."/>
            <person name="Cantor M.N."/>
            <person name="Hua S.X."/>
        </authorList>
    </citation>
    <scope>NUCLEOTIDE SEQUENCE [LARGE SCALE GENOMIC DNA]</scope>
    <source>
        <strain evidence="2">h7</strain>
    </source>
</reference>
<gene>
    <name evidence="1" type="ORF">M413DRAFT_449328</name>
</gene>
<dbReference type="Proteomes" id="UP000053424">
    <property type="component" value="Unassembled WGS sequence"/>
</dbReference>
<proteinExistence type="predicted"/>
<dbReference type="HOGENOM" id="CLU_3106616_0_0_1"/>
<evidence type="ECO:0000313" key="1">
    <source>
        <dbReference type="EMBL" id="KIM36279.1"/>
    </source>
</evidence>
<accession>A0A0C3BW30</accession>
<organism evidence="1 2">
    <name type="scientific">Hebeloma cylindrosporum</name>
    <dbReference type="NCBI Taxonomy" id="76867"/>
    <lineage>
        <taxon>Eukaryota</taxon>
        <taxon>Fungi</taxon>
        <taxon>Dikarya</taxon>
        <taxon>Basidiomycota</taxon>
        <taxon>Agaricomycotina</taxon>
        <taxon>Agaricomycetes</taxon>
        <taxon>Agaricomycetidae</taxon>
        <taxon>Agaricales</taxon>
        <taxon>Agaricineae</taxon>
        <taxon>Hymenogastraceae</taxon>
        <taxon>Hebeloma</taxon>
    </lineage>
</organism>
<dbReference type="EMBL" id="KN831807">
    <property type="protein sequence ID" value="KIM36279.1"/>
    <property type="molecule type" value="Genomic_DNA"/>
</dbReference>
<dbReference type="AlphaFoldDB" id="A0A0C3BW30"/>
<reference evidence="2" key="2">
    <citation type="submission" date="2015-01" db="EMBL/GenBank/DDBJ databases">
        <title>Evolutionary Origins and Diversification of the Mycorrhizal Mutualists.</title>
        <authorList>
            <consortium name="DOE Joint Genome Institute"/>
            <consortium name="Mycorrhizal Genomics Consortium"/>
            <person name="Kohler A."/>
            <person name="Kuo A."/>
            <person name="Nagy L.G."/>
            <person name="Floudas D."/>
            <person name="Copeland A."/>
            <person name="Barry K.W."/>
            <person name="Cichocki N."/>
            <person name="Veneault-Fourrey C."/>
            <person name="LaButti K."/>
            <person name="Lindquist E.A."/>
            <person name="Lipzen A."/>
            <person name="Lundell T."/>
            <person name="Morin E."/>
            <person name="Murat C."/>
            <person name="Riley R."/>
            <person name="Ohm R."/>
            <person name="Sun H."/>
            <person name="Tunlid A."/>
            <person name="Henrissat B."/>
            <person name="Grigoriev I.V."/>
            <person name="Hibbett D.S."/>
            <person name="Martin F."/>
        </authorList>
    </citation>
    <scope>NUCLEOTIDE SEQUENCE [LARGE SCALE GENOMIC DNA]</scope>
    <source>
        <strain evidence="2">h7</strain>
    </source>
</reference>